<feature type="transmembrane region" description="Helical" evidence="1">
    <location>
        <begin position="194"/>
        <end position="215"/>
    </location>
</feature>
<dbReference type="VEuPathDB" id="FungiDB:SDRG_00094"/>
<feature type="transmembrane region" description="Helical" evidence="1">
    <location>
        <begin position="159"/>
        <end position="182"/>
    </location>
</feature>
<dbReference type="InterPro" id="IPR032675">
    <property type="entry name" value="LRR_dom_sf"/>
</dbReference>
<evidence type="ECO:0008006" key="4">
    <source>
        <dbReference type="Google" id="ProtNLM"/>
    </source>
</evidence>
<keyword evidence="3" id="KW-1185">Reference proteome</keyword>
<accession>T0R5Y7</accession>
<dbReference type="EMBL" id="JH767132">
    <property type="protein sequence ID" value="EQC42356.1"/>
    <property type="molecule type" value="Genomic_DNA"/>
</dbReference>
<sequence>MSTQLLCVGPERPSYLFGRWKRHVIRWIAVLLLLSSMFFLLCFAAVYLLVPADQARVVGVWAPLLNAGVSFVLAGLHLCGILSACCGGGGAHASIAPETPDASVEGRGCTACVRRMYTTHFSRFGTFGLLGPQYEAKLMLKQVVQIPAQLYQAYRMSWLLTDATASLAYALVLVCNCIALPLLLASGNPFTRRWVAAFLDAILTFLLSSGIPLILNFRAIATYYFAKDASILDNHAWLNATILLARFVVVSSPLDFVTKVVPFFTCYLSLRSMTHAGRVRLTPAGRQKLLLNKVLSRRWRYLYSFVSVGTGIGLLGIAAAAVQARHCPHGCLLQTYPWLATECTCVMLRVNCATTPLVTDLETYLAPMLPDLFDLEVEQCDLPSALSARALSRMRNLYSITLQRTNTVRWDVSPDALPRTLFAIFLCHLYLPAVPMVLQRLSGNVHYVFLRNVSLYANASLPAAFTTLVMLEVSNASLVQMPLVLAPQMTYLNFQNNAILDLPTNLPAVGFINFVNNSIAQIPLSLAESIGPYQTLHLEGNPIASLPPEFNVDVLRTGRLVLRETPLCDRLGARRDATGLSPLERQIFEARDAICPPQCSVGCYESLLGNTNCNMECLTPSCNNDDGDCDRFIL</sequence>
<dbReference type="GeneID" id="19940821"/>
<dbReference type="Gene3D" id="3.80.10.10">
    <property type="entry name" value="Ribonuclease Inhibitor"/>
    <property type="match status" value="1"/>
</dbReference>
<dbReference type="OrthoDB" id="1055097at2759"/>
<evidence type="ECO:0000313" key="3">
    <source>
        <dbReference type="Proteomes" id="UP000030762"/>
    </source>
</evidence>
<feature type="transmembrane region" description="Helical" evidence="1">
    <location>
        <begin position="301"/>
        <end position="322"/>
    </location>
</feature>
<evidence type="ECO:0000313" key="2">
    <source>
        <dbReference type="EMBL" id="EQC42356.1"/>
    </source>
</evidence>
<dbReference type="OMA" id="INCHARG"/>
<dbReference type="Proteomes" id="UP000030762">
    <property type="component" value="Unassembled WGS sequence"/>
</dbReference>
<dbReference type="AlphaFoldDB" id="T0R5Y7"/>
<feature type="transmembrane region" description="Helical" evidence="1">
    <location>
        <begin position="24"/>
        <end position="49"/>
    </location>
</feature>
<dbReference type="InParanoid" id="T0R5Y7"/>
<gene>
    <name evidence="2" type="ORF">SDRG_00094</name>
</gene>
<keyword evidence="1" id="KW-1133">Transmembrane helix</keyword>
<dbReference type="SUPFAM" id="SSF52058">
    <property type="entry name" value="L domain-like"/>
    <property type="match status" value="1"/>
</dbReference>
<proteinExistence type="predicted"/>
<feature type="transmembrane region" description="Helical" evidence="1">
    <location>
        <begin position="61"/>
        <end position="85"/>
    </location>
</feature>
<organism evidence="2 3">
    <name type="scientific">Saprolegnia diclina (strain VS20)</name>
    <dbReference type="NCBI Taxonomy" id="1156394"/>
    <lineage>
        <taxon>Eukaryota</taxon>
        <taxon>Sar</taxon>
        <taxon>Stramenopiles</taxon>
        <taxon>Oomycota</taxon>
        <taxon>Saprolegniomycetes</taxon>
        <taxon>Saprolegniales</taxon>
        <taxon>Saprolegniaceae</taxon>
        <taxon>Saprolegnia</taxon>
    </lineage>
</organism>
<keyword evidence="1" id="KW-0812">Transmembrane</keyword>
<dbReference type="RefSeq" id="XP_008603779.1">
    <property type="nucleotide sequence ID" value="XM_008605557.1"/>
</dbReference>
<keyword evidence="1" id="KW-0472">Membrane</keyword>
<evidence type="ECO:0000256" key="1">
    <source>
        <dbReference type="SAM" id="Phobius"/>
    </source>
</evidence>
<protein>
    <recommendedName>
        <fullName evidence="4">LNR domain-containing protein</fullName>
    </recommendedName>
</protein>
<name>T0R5Y7_SAPDV</name>
<reference evidence="2 3" key="1">
    <citation type="submission" date="2012-04" db="EMBL/GenBank/DDBJ databases">
        <title>The Genome Sequence of Saprolegnia declina VS20.</title>
        <authorList>
            <consortium name="The Broad Institute Genome Sequencing Platform"/>
            <person name="Russ C."/>
            <person name="Nusbaum C."/>
            <person name="Tyler B."/>
            <person name="van West P."/>
            <person name="Dieguez-Uribeondo J."/>
            <person name="de Bruijn I."/>
            <person name="Tripathy S."/>
            <person name="Jiang R."/>
            <person name="Young S.K."/>
            <person name="Zeng Q."/>
            <person name="Gargeya S."/>
            <person name="Fitzgerald M."/>
            <person name="Haas B."/>
            <person name="Abouelleil A."/>
            <person name="Alvarado L."/>
            <person name="Arachchi H.M."/>
            <person name="Berlin A."/>
            <person name="Chapman S.B."/>
            <person name="Goldberg J."/>
            <person name="Griggs A."/>
            <person name="Gujja S."/>
            <person name="Hansen M."/>
            <person name="Howarth C."/>
            <person name="Imamovic A."/>
            <person name="Larimer J."/>
            <person name="McCowen C."/>
            <person name="Montmayeur A."/>
            <person name="Murphy C."/>
            <person name="Neiman D."/>
            <person name="Pearson M."/>
            <person name="Priest M."/>
            <person name="Roberts A."/>
            <person name="Saif S."/>
            <person name="Shea T."/>
            <person name="Sisk P."/>
            <person name="Sykes S."/>
            <person name="Wortman J."/>
            <person name="Nusbaum C."/>
            <person name="Birren B."/>
        </authorList>
    </citation>
    <scope>NUCLEOTIDE SEQUENCE [LARGE SCALE GENOMIC DNA]</scope>
    <source>
        <strain evidence="2 3">VS20</strain>
    </source>
</reference>